<reference evidence="4" key="1">
    <citation type="submission" date="2021-04" db="EMBL/GenBank/DDBJ databases">
        <authorList>
            <person name="Postec A."/>
        </authorList>
    </citation>
    <scope>NUCLEOTIDE SEQUENCE</scope>
    <source>
        <strain evidence="4">F1F22</strain>
    </source>
</reference>
<evidence type="ECO:0000313" key="5">
    <source>
        <dbReference type="Proteomes" id="UP001056539"/>
    </source>
</evidence>
<dbReference type="PROSITE" id="PS50893">
    <property type="entry name" value="ABC_TRANSPORTER_2"/>
    <property type="match status" value="1"/>
</dbReference>
<dbReference type="Pfam" id="PF00005">
    <property type="entry name" value="ABC_tran"/>
    <property type="match status" value="1"/>
</dbReference>
<sequence>MNQKEPFLSLKGISKSFPIAGKRIPILKDISFDVFKEEWIGLMGPSGSGKTTLLSIIAGLIRPDRGKILWKGKHLPYFFDIYPAYLRNRHIGVIFQDFRLVESETVWENLILPLRIRGWYGKNQLDYAQWLLKKVGLETHKHHRAGLLSGGQKQRLSLARAFVIQPLLVLADEPFANLDEKTSEELLELLEILFKEQPFSMILVHHKKKLAKKCHKTYHLHEGRLELL</sequence>
<dbReference type="Gene3D" id="3.40.50.300">
    <property type="entry name" value="P-loop containing nucleotide triphosphate hydrolases"/>
    <property type="match status" value="1"/>
</dbReference>
<dbReference type="InterPro" id="IPR027417">
    <property type="entry name" value="P-loop_NTPase"/>
</dbReference>
<evidence type="ECO:0000259" key="3">
    <source>
        <dbReference type="PROSITE" id="PS50893"/>
    </source>
</evidence>
<keyword evidence="1" id="KW-0547">Nucleotide-binding</keyword>
<organism evidence="4 5">
    <name type="scientific">Thermospira aquatica</name>
    <dbReference type="NCBI Taxonomy" id="2828656"/>
    <lineage>
        <taxon>Bacteria</taxon>
        <taxon>Pseudomonadati</taxon>
        <taxon>Spirochaetota</taxon>
        <taxon>Spirochaetia</taxon>
        <taxon>Brevinematales</taxon>
        <taxon>Thermospiraceae</taxon>
        <taxon>Thermospira</taxon>
    </lineage>
</organism>
<dbReference type="KEGG" id="taqu:KDW03_05520"/>
<dbReference type="PROSITE" id="PS00211">
    <property type="entry name" value="ABC_TRANSPORTER_1"/>
    <property type="match status" value="1"/>
</dbReference>
<dbReference type="InterPro" id="IPR017871">
    <property type="entry name" value="ABC_transporter-like_CS"/>
</dbReference>
<accession>A0AAX3BGA6</accession>
<evidence type="ECO:0000313" key="4">
    <source>
        <dbReference type="EMBL" id="URA11256.1"/>
    </source>
</evidence>
<dbReference type="PANTHER" id="PTHR24220">
    <property type="entry name" value="IMPORT ATP-BINDING PROTEIN"/>
    <property type="match status" value="1"/>
</dbReference>
<dbReference type="Proteomes" id="UP001056539">
    <property type="component" value="Chromosome"/>
</dbReference>
<protein>
    <submittedName>
        <fullName evidence="4">ATP-binding cassette domain-containing protein</fullName>
    </submittedName>
</protein>
<keyword evidence="2 4" id="KW-0067">ATP-binding</keyword>
<feature type="domain" description="ABC transporter" evidence="3">
    <location>
        <begin position="8"/>
        <end position="228"/>
    </location>
</feature>
<dbReference type="GO" id="GO:0005524">
    <property type="term" value="F:ATP binding"/>
    <property type="evidence" value="ECO:0007669"/>
    <property type="project" value="UniProtKB-KW"/>
</dbReference>
<dbReference type="InterPro" id="IPR003593">
    <property type="entry name" value="AAA+_ATPase"/>
</dbReference>
<dbReference type="GO" id="GO:0022857">
    <property type="term" value="F:transmembrane transporter activity"/>
    <property type="evidence" value="ECO:0007669"/>
    <property type="project" value="TreeGrafter"/>
</dbReference>
<gene>
    <name evidence="4" type="ORF">KDW03_05520</name>
</gene>
<name>A0AAX3BGA6_9SPIR</name>
<dbReference type="GO" id="GO:0005886">
    <property type="term" value="C:plasma membrane"/>
    <property type="evidence" value="ECO:0007669"/>
    <property type="project" value="TreeGrafter"/>
</dbReference>
<reference evidence="4" key="2">
    <citation type="submission" date="2022-06" db="EMBL/GenBank/DDBJ databases">
        <title>Thermospira aquatica gen. nov., sp. nov.</title>
        <authorList>
            <person name="Ben Ali Gam Z."/>
            <person name="Labat M."/>
        </authorList>
    </citation>
    <scope>NUCLEOTIDE SEQUENCE</scope>
    <source>
        <strain evidence="4">F1F22</strain>
    </source>
</reference>
<dbReference type="RefSeq" id="WP_271436390.1">
    <property type="nucleotide sequence ID" value="NZ_CP073355.1"/>
</dbReference>
<dbReference type="SUPFAM" id="SSF52540">
    <property type="entry name" value="P-loop containing nucleoside triphosphate hydrolases"/>
    <property type="match status" value="1"/>
</dbReference>
<keyword evidence="5" id="KW-1185">Reference proteome</keyword>
<dbReference type="InterPro" id="IPR015854">
    <property type="entry name" value="ABC_transpr_LolD-like"/>
</dbReference>
<dbReference type="InterPro" id="IPR003439">
    <property type="entry name" value="ABC_transporter-like_ATP-bd"/>
</dbReference>
<dbReference type="SMART" id="SM00382">
    <property type="entry name" value="AAA"/>
    <property type="match status" value="1"/>
</dbReference>
<proteinExistence type="predicted"/>
<evidence type="ECO:0000256" key="2">
    <source>
        <dbReference type="ARBA" id="ARBA00022840"/>
    </source>
</evidence>
<dbReference type="EMBL" id="CP073355">
    <property type="protein sequence ID" value="URA11256.1"/>
    <property type="molecule type" value="Genomic_DNA"/>
</dbReference>
<evidence type="ECO:0000256" key="1">
    <source>
        <dbReference type="ARBA" id="ARBA00022741"/>
    </source>
</evidence>
<dbReference type="GO" id="GO:0016887">
    <property type="term" value="F:ATP hydrolysis activity"/>
    <property type="evidence" value="ECO:0007669"/>
    <property type="project" value="InterPro"/>
</dbReference>
<dbReference type="AlphaFoldDB" id="A0AAX3BGA6"/>